<dbReference type="InterPro" id="IPR036663">
    <property type="entry name" value="Fumarylacetoacetase_C_sf"/>
</dbReference>
<dbReference type="GO" id="GO:0018773">
    <property type="term" value="F:acetylpyruvate hydrolase activity"/>
    <property type="evidence" value="ECO:0007669"/>
    <property type="project" value="TreeGrafter"/>
</dbReference>
<dbReference type="PANTHER" id="PTHR11820">
    <property type="entry name" value="ACYLPYRUVASE"/>
    <property type="match status" value="1"/>
</dbReference>
<comment type="caution">
    <text evidence="3">The sequence shown here is derived from an EMBL/GenBank/DDBJ whole genome shotgun (WGS) entry which is preliminary data.</text>
</comment>
<dbReference type="EMBL" id="BART01022089">
    <property type="protein sequence ID" value="GAG92208.1"/>
    <property type="molecule type" value="Genomic_DNA"/>
</dbReference>
<reference evidence="3" key="1">
    <citation type="journal article" date="2014" name="Front. Microbiol.">
        <title>High frequency of phylogenetically diverse reductive dehalogenase-homologous genes in deep subseafloor sedimentary metagenomes.</title>
        <authorList>
            <person name="Kawai M."/>
            <person name="Futagami T."/>
            <person name="Toyoda A."/>
            <person name="Takaki Y."/>
            <person name="Nishi S."/>
            <person name="Hori S."/>
            <person name="Arai W."/>
            <person name="Tsubouchi T."/>
            <person name="Morono Y."/>
            <person name="Uchiyama I."/>
            <person name="Ito T."/>
            <person name="Fujiyama A."/>
            <person name="Inagaki F."/>
            <person name="Takami H."/>
        </authorList>
    </citation>
    <scope>NUCLEOTIDE SEQUENCE</scope>
    <source>
        <strain evidence="3">Expedition CK06-06</strain>
    </source>
</reference>
<dbReference type="SUPFAM" id="SSF56529">
    <property type="entry name" value="FAH"/>
    <property type="match status" value="1"/>
</dbReference>
<dbReference type="PANTHER" id="PTHR11820:SF7">
    <property type="entry name" value="ACYLPYRUVASE FAHD1, MITOCHONDRIAL"/>
    <property type="match status" value="1"/>
</dbReference>
<dbReference type="Pfam" id="PF01557">
    <property type="entry name" value="FAA_hydrolase"/>
    <property type="match status" value="1"/>
</dbReference>
<gene>
    <name evidence="3" type="ORF">S01H4_40542</name>
</gene>
<proteinExistence type="predicted"/>
<evidence type="ECO:0000259" key="2">
    <source>
        <dbReference type="Pfam" id="PF01557"/>
    </source>
</evidence>
<dbReference type="AlphaFoldDB" id="X1C735"/>
<dbReference type="GO" id="GO:0046872">
    <property type="term" value="F:metal ion binding"/>
    <property type="evidence" value="ECO:0007669"/>
    <property type="project" value="UniProtKB-KW"/>
</dbReference>
<keyword evidence="1" id="KW-0479">Metal-binding</keyword>
<feature type="domain" description="Fumarylacetoacetase-like C-terminal" evidence="2">
    <location>
        <begin position="1"/>
        <end position="52"/>
    </location>
</feature>
<sequence>IPFLIEYLSSFLTLEKGDIIATGTPSGVGPIQPGDIIEATIENIGTISHQVVLERKD</sequence>
<feature type="non-terminal residue" evidence="3">
    <location>
        <position position="1"/>
    </location>
</feature>
<organism evidence="3">
    <name type="scientific">marine sediment metagenome</name>
    <dbReference type="NCBI Taxonomy" id="412755"/>
    <lineage>
        <taxon>unclassified sequences</taxon>
        <taxon>metagenomes</taxon>
        <taxon>ecological metagenomes</taxon>
    </lineage>
</organism>
<accession>X1C735</accession>
<protein>
    <recommendedName>
        <fullName evidence="2">Fumarylacetoacetase-like C-terminal domain-containing protein</fullName>
    </recommendedName>
</protein>
<evidence type="ECO:0000256" key="1">
    <source>
        <dbReference type="ARBA" id="ARBA00022723"/>
    </source>
</evidence>
<dbReference type="InterPro" id="IPR011234">
    <property type="entry name" value="Fumarylacetoacetase-like_C"/>
</dbReference>
<name>X1C735_9ZZZZ</name>
<dbReference type="Gene3D" id="3.90.850.10">
    <property type="entry name" value="Fumarylacetoacetase-like, C-terminal domain"/>
    <property type="match status" value="1"/>
</dbReference>
<evidence type="ECO:0000313" key="3">
    <source>
        <dbReference type="EMBL" id="GAG92208.1"/>
    </source>
</evidence>